<keyword evidence="5" id="KW-1185">Reference proteome</keyword>
<dbReference type="InterPro" id="IPR036047">
    <property type="entry name" value="F-box-like_dom_sf"/>
</dbReference>
<dbReference type="InterPro" id="IPR036322">
    <property type="entry name" value="WD40_repeat_dom_sf"/>
</dbReference>
<dbReference type="SUPFAM" id="SSF81383">
    <property type="entry name" value="F-box domain"/>
    <property type="match status" value="1"/>
</dbReference>
<organism evidence="5 6">
    <name type="scientific">Stegastes partitus</name>
    <name type="common">bicolor damselfish</name>
    <dbReference type="NCBI Taxonomy" id="144197"/>
    <lineage>
        <taxon>Eukaryota</taxon>
        <taxon>Metazoa</taxon>
        <taxon>Chordata</taxon>
        <taxon>Craniata</taxon>
        <taxon>Vertebrata</taxon>
        <taxon>Euteleostomi</taxon>
        <taxon>Actinopterygii</taxon>
        <taxon>Neopterygii</taxon>
        <taxon>Teleostei</taxon>
        <taxon>Neoteleostei</taxon>
        <taxon>Acanthomorphata</taxon>
        <taxon>Ovalentaria</taxon>
        <taxon>Pomacentridae</taxon>
        <taxon>Stegastes</taxon>
    </lineage>
</organism>
<feature type="non-terminal residue" evidence="6">
    <location>
        <position position="1"/>
    </location>
</feature>
<dbReference type="PROSITE" id="PS50294">
    <property type="entry name" value="WD_REPEATS_REGION"/>
    <property type="match status" value="2"/>
</dbReference>
<dbReference type="CTD" id="10517"/>
<gene>
    <name evidence="6" type="primary">fbxw10</name>
</gene>
<dbReference type="SMART" id="SM00320">
    <property type="entry name" value="WD40"/>
    <property type="match status" value="7"/>
</dbReference>
<keyword evidence="1 3" id="KW-0853">WD repeat</keyword>
<name>A0A9Y4KF49_9TELE</name>
<dbReference type="AlphaFoldDB" id="A0A9Y4KF49"/>
<keyword evidence="2" id="KW-0677">Repeat</keyword>
<feature type="repeat" description="WD" evidence="3">
    <location>
        <begin position="244"/>
        <end position="283"/>
    </location>
</feature>
<dbReference type="Proteomes" id="UP000694891">
    <property type="component" value="Unplaced"/>
</dbReference>
<dbReference type="InterPro" id="IPR001680">
    <property type="entry name" value="WD40_rpt"/>
</dbReference>
<protein>
    <submittedName>
        <fullName evidence="6">F-box/WD repeat-containing protein 10</fullName>
    </submittedName>
</protein>
<sequence>IRNISSEHDEDSEDPALMVVPGSSKSMSGVSLYKDFVGCLPFHLSVRILGLLEEDALECCKKVCRYWQHLAQQTMEEIKFRRTLQSQIQAMTKRRSTVVNPTYANFVEVLVPMRDGETEDIYSTDQKEKPFAAAYSKTKTKTVQMEERNVYCCAYFTKVLLSKKDPHRVLDYRGGSLMATGSKDHLVHHIYVGSETKTVATMRGHVNSVRAVLLCEDRGLVITGSYDQSIRCWSLKTDRCEMVLYGHTGTINCLDLHDDRLVSGSKDSLVKVWSLHTGKQFEDFNFKHVSPVQCVKISKTTVYSSCVQGLVKIWSMENASLLRVITAHSSSVKCLFFDEWHLLSGDSRGKVMAWSTNCDAKECLMTFNHPMEVKSLSLSYLRVVTGCVDGKICIFNFLTGGCLKEITAETETGQILSLHFNENSILVNTTSSVKLYQFAKVFWDYADSAPRDRDDLVSQDALVSEKSAALLRRFRFTSVGADDTAQVSSTTQKIYGCYSMKPERAELLYQTCFPTRRQTQARVHCETVKPSVMLSEKAASERMKKRGPHHPLTRDCLLLRVNAIQKARCTDEASVNMERNARLRDSWGPNTTLRKQSPCPPQHKDDVRHRLVKISSVVPQSRRSEVIRVSRVCPLHRDLSPCHLPPGPRCLEGIIRNDEVEDQPEKVLCFDGSSTTAGHS</sequence>
<dbReference type="GeneID" id="103367253"/>
<accession>A0A9Y4KF49</accession>
<evidence type="ECO:0000256" key="3">
    <source>
        <dbReference type="PROSITE-ProRule" id="PRU00221"/>
    </source>
</evidence>
<dbReference type="SUPFAM" id="SSF50978">
    <property type="entry name" value="WD40 repeat-like"/>
    <property type="match status" value="1"/>
</dbReference>
<evidence type="ECO:0000313" key="6">
    <source>
        <dbReference type="RefSeq" id="XP_008293454.1"/>
    </source>
</evidence>
<evidence type="ECO:0000313" key="5">
    <source>
        <dbReference type="Proteomes" id="UP000694891"/>
    </source>
</evidence>
<dbReference type="Pfam" id="PF00400">
    <property type="entry name" value="WD40"/>
    <property type="match status" value="2"/>
</dbReference>
<dbReference type="Gene3D" id="2.130.10.10">
    <property type="entry name" value="YVTN repeat-like/Quinoprotein amine dehydrogenase"/>
    <property type="match status" value="1"/>
</dbReference>
<dbReference type="RefSeq" id="XP_008293454.1">
    <property type="nucleotide sequence ID" value="XM_008295232.1"/>
</dbReference>
<evidence type="ECO:0000256" key="4">
    <source>
        <dbReference type="SAM" id="MobiDB-lite"/>
    </source>
</evidence>
<feature type="repeat" description="WD" evidence="3">
    <location>
        <begin position="202"/>
        <end position="243"/>
    </location>
</feature>
<proteinExistence type="predicted"/>
<dbReference type="PANTHER" id="PTHR19872">
    <property type="entry name" value="UBIQUITIN LIGASE SPECIFICITY FACTOR/HREP PROTEIN"/>
    <property type="match status" value="1"/>
</dbReference>
<dbReference type="InterPro" id="IPR051075">
    <property type="entry name" value="SCF_subunit_WD-repeat"/>
</dbReference>
<dbReference type="PANTHER" id="PTHR19872:SF7">
    <property type="entry name" value="F-BOX AND WD REPEAT DOMAIN CONTAINING PROTEIN 10B-RELATED"/>
    <property type="match status" value="1"/>
</dbReference>
<dbReference type="CDD" id="cd00200">
    <property type="entry name" value="WD40"/>
    <property type="match status" value="1"/>
</dbReference>
<evidence type="ECO:0000256" key="2">
    <source>
        <dbReference type="ARBA" id="ARBA00022737"/>
    </source>
</evidence>
<reference evidence="6" key="1">
    <citation type="submission" date="2025-08" db="UniProtKB">
        <authorList>
            <consortium name="RefSeq"/>
        </authorList>
    </citation>
    <scope>IDENTIFICATION</scope>
</reference>
<evidence type="ECO:0000256" key="1">
    <source>
        <dbReference type="ARBA" id="ARBA00022574"/>
    </source>
</evidence>
<feature type="region of interest" description="Disordered" evidence="4">
    <location>
        <begin position="586"/>
        <end position="605"/>
    </location>
</feature>
<dbReference type="PROSITE" id="PS50082">
    <property type="entry name" value="WD_REPEATS_2"/>
    <property type="match status" value="2"/>
</dbReference>
<dbReference type="InterPro" id="IPR015943">
    <property type="entry name" value="WD40/YVTN_repeat-like_dom_sf"/>
</dbReference>
<dbReference type="Gene3D" id="1.20.1280.50">
    <property type="match status" value="1"/>
</dbReference>